<organism evidence="2 3">
    <name type="scientific">Aliikangiella marina</name>
    <dbReference type="NCBI Taxonomy" id="1712262"/>
    <lineage>
        <taxon>Bacteria</taxon>
        <taxon>Pseudomonadati</taxon>
        <taxon>Pseudomonadota</taxon>
        <taxon>Gammaproteobacteria</taxon>
        <taxon>Oceanospirillales</taxon>
        <taxon>Pleioneaceae</taxon>
        <taxon>Aliikangiella</taxon>
    </lineage>
</organism>
<reference evidence="2 3" key="1">
    <citation type="submission" date="2019-06" db="EMBL/GenBank/DDBJ databases">
        <title>Draft genome of Aliikangiella marina GYP-15.</title>
        <authorList>
            <person name="Wang G."/>
        </authorList>
    </citation>
    <scope>NUCLEOTIDE SEQUENCE [LARGE SCALE GENOMIC DNA]</scope>
    <source>
        <strain evidence="2 3">GYP-15</strain>
    </source>
</reference>
<protein>
    <submittedName>
        <fullName evidence="2">DUF541 domain-containing protein</fullName>
    </submittedName>
</protein>
<name>A0A545T7C6_9GAMM</name>
<keyword evidence="1" id="KW-0732">Signal</keyword>
<keyword evidence="3" id="KW-1185">Reference proteome</keyword>
<dbReference type="Pfam" id="PF04402">
    <property type="entry name" value="SIMPL"/>
    <property type="match status" value="1"/>
</dbReference>
<dbReference type="OrthoDB" id="6076439at2"/>
<dbReference type="RefSeq" id="WP_142943265.1">
    <property type="nucleotide sequence ID" value="NZ_VIKR01000004.1"/>
</dbReference>
<dbReference type="Proteomes" id="UP000317839">
    <property type="component" value="Unassembled WGS sequence"/>
</dbReference>
<dbReference type="PANTHER" id="PTHR34387">
    <property type="entry name" value="SLR1258 PROTEIN"/>
    <property type="match status" value="1"/>
</dbReference>
<dbReference type="InterPro" id="IPR007497">
    <property type="entry name" value="SIMPL/DUF541"/>
</dbReference>
<dbReference type="PANTHER" id="PTHR34387:SF2">
    <property type="entry name" value="SLR1258 PROTEIN"/>
    <property type="match status" value="1"/>
</dbReference>
<dbReference type="InterPro" id="IPR052022">
    <property type="entry name" value="26kDa_periplasmic_antigen"/>
</dbReference>
<dbReference type="AlphaFoldDB" id="A0A545T7C6"/>
<feature type="chain" id="PRO_5022246079" evidence="1">
    <location>
        <begin position="23"/>
        <end position="237"/>
    </location>
</feature>
<sequence>MRFAQLVISVSLLAMSSLGALAAESIQPHISVQGIAEKSVEPDELVWRISIRNQALETEQVAKDHTRLIDGVVGYLTKNGIKSKDIQTNRMQLTENKEYRQKRWIKDGFFASSQLTFKLTDLDKYFRLWQGLAKYSEVSMNGFTYQYSKAKQLESELRKSALLSAKNKATQMADVLGMAIGKPLSINETSSDYHPAPIAARARMSSMDAEFAPAANIAAGTIKISKQVYVQFELVEK</sequence>
<comment type="caution">
    <text evidence="2">The sequence shown here is derived from an EMBL/GenBank/DDBJ whole genome shotgun (WGS) entry which is preliminary data.</text>
</comment>
<dbReference type="EMBL" id="VIKR01000004">
    <property type="protein sequence ID" value="TQV73133.1"/>
    <property type="molecule type" value="Genomic_DNA"/>
</dbReference>
<evidence type="ECO:0000313" key="2">
    <source>
        <dbReference type="EMBL" id="TQV73133.1"/>
    </source>
</evidence>
<accession>A0A545T7C6</accession>
<dbReference type="GO" id="GO:0006974">
    <property type="term" value="P:DNA damage response"/>
    <property type="evidence" value="ECO:0007669"/>
    <property type="project" value="TreeGrafter"/>
</dbReference>
<evidence type="ECO:0000313" key="3">
    <source>
        <dbReference type="Proteomes" id="UP000317839"/>
    </source>
</evidence>
<dbReference type="Gene3D" id="3.30.70.2970">
    <property type="entry name" value="Protein of unknown function (DUF541), domain 2"/>
    <property type="match status" value="1"/>
</dbReference>
<feature type="signal peptide" evidence="1">
    <location>
        <begin position="1"/>
        <end position="22"/>
    </location>
</feature>
<gene>
    <name evidence="2" type="ORF">FLL45_16915</name>
</gene>
<proteinExistence type="predicted"/>
<evidence type="ECO:0000256" key="1">
    <source>
        <dbReference type="SAM" id="SignalP"/>
    </source>
</evidence>
<dbReference type="Gene3D" id="3.30.110.170">
    <property type="entry name" value="Protein of unknown function (DUF541), domain 1"/>
    <property type="match status" value="1"/>
</dbReference>